<dbReference type="EMBL" id="CP101527">
    <property type="protein sequence ID" value="UZW73311.1"/>
    <property type="molecule type" value="Genomic_DNA"/>
</dbReference>
<dbReference type="Pfam" id="PF00497">
    <property type="entry name" value="SBP_bac_3"/>
    <property type="match status" value="1"/>
</dbReference>
<protein>
    <submittedName>
        <fullName evidence="4">Transporter substrate-binding domain-containing protein</fullName>
    </submittedName>
</protein>
<evidence type="ECO:0000256" key="1">
    <source>
        <dbReference type="ARBA" id="ARBA00010333"/>
    </source>
</evidence>
<name>A0A9E8KHW6_9ALTE</name>
<reference evidence="4" key="1">
    <citation type="submission" date="2022-07" db="EMBL/GenBank/DDBJ databases">
        <title>Alkalimarinus sp. nov., isolated from gut of a Alitta virens.</title>
        <authorList>
            <person name="Yang A.I."/>
            <person name="Shin N.-R."/>
        </authorList>
    </citation>
    <scope>NUCLEOTIDE SEQUENCE</scope>
    <source>
        <strain evidence="4">FA028</strain>
    </source>
</reference>
<dbReference type="Gene3D" id="3.40.190.10">
    <property type="entry name" value="Periplasmic binding protein-like II"/>
    <property type="match status" value="2"/>
</dbReference>
<gene>
    <name evidence="4" type="ORF">NNL22_09615</name>
</gene>
<dbReference type="KEGG" id="asem:NNL22_09615"/>
<proteinExistence type="inferred from homology"/>
<comment type="similarity">
    <text evidence="1">Belongs to the bacterial solute-binding protein 3 family.</text>
</comment>
<evidence type="ECO:0000313" key="5">
    <source>
        <dbReference type="Proteomes" id="UP001164472"/>
    </source>
</evidence>
<sequence length="274" mass="30637">MFMFESKIQQGSKQSASSLMRMNIWLITVFCCLTTHTQVHAQQVTISSSGSIPPYVFAETGTGIQLDIIREALSIAGHDLKVVYLSNNRGLSFLKTKHVDGVLNAPAGAAEYYYSDSTIEYQNGVTALKQKALNISSISDLQSLRLVGFQNASNYFGSEFKAMSQANSSYDEVVNQLAQLKLLFGKRCDAVVMDHRIFNYYLNAHSDKKGFDQETIFYDVLPPSPRYVAFHNKALRESFNEGLKALKASGRHQEIIEYYKHIIGEPNTTKSSSD</sequence>
<dbReference type="PANTHER" id="PTHR35936">
    <property type="entry name" value="MEMBRANE-BOUND LYTIC MUREIN TRANSGLYCOSYLASE F"/>
    <property type="match status" value="1"/>
</dbReference>
<accession>A0A9E8KHW6</accession>
<feature type="domain" description="Solute-binding protein family 3/N-terminal" evidence="3">
    <location>
        <begin position="43"/>
        <end position="266"/>
    </location>
</feature>
<keyword evidence="5" id="KW-1185">Reference proteome</keyword>
<keyword evidence="2" id="KW-0732">Signal</keyword>
<evidence type="ECO:0000313" key="4">
    <source>
        <dbReference type="EMBL" id="UZW73311.1"/>
    </source>
</evidence>
<dbReference type="SMART" id="SM00062">
    <property type="entry name" value="PBPb"/>
    <property type="match status" value="1"/>
</dbReference>
<dbReference type="AlphaFoldDB" id="A0A9E8KHW6"/>
<dbReference type="Proteomes" id="UP001164472">
    <property type="component" value="Chromosome"/>
</dbReference>
<dbReference type="RefSeq" id="WP_251809453.1">
    <property type="nucleotide sequence ID" value="NZ_CP101527.1"/>
</dbReference>
<evidence type="ECO:0000256" key="2">
    <source>
        <dbReference type="ARBA" id="ARBA00022729"/>
    </source>
</evidence>
<dbReference type="SUPFAM" id="SSF53850">
    <property type="entry name" value="Periplasmic binding protein-like II"/>
    <property type="match status" value="1"/>
</dbReference>
<evidence type="ECO:0000259" key="3">
    <source>
        <dbReference type="SMART" id="SM00062"/>
    </source>
</evidence>
<dbReference type="InterPro" id="IPR001638">
    <property type="entry name" value="Solute-binding_3/MltF_N"/>
</dbReference>
<dbReference type="PANTHER" id="PTHR35936:SF25">
    <property type="entry name" value="ABC TRANSPORTER SUBSTRATE-BINDING PROTEIN"/>
    <property type="match status" value="1"/>
</dbReference>
<organism evidence="4 5">
    <name type="scientific">Alkalimarinus sediminis</name>
    <dbReference type="NCBI Taxonomy" id="1632866"/>
    <lineage>
        <taxon>Bacteria</taxon>
        <taxon>Pseudomonadati</taxon>
        <taxon>Pseudomonadota</taxon>
        <taxon>Gammaproteobacteria</taxon>
        <taxon>Alteromonadales</taxon>
        <taxon>Alteromonadaceae</taxon>
        <taxon>Alkalimarinus</taxon>
    </lineage>
</organism>